<feature type="domain" description="Ig-like" evidence="2">
    <location>
        <begin position="18"/>
        <end position="102"/>
    </location>
</feature>
<proteinExistence type="predicted"/>
<name>A0A4Y2VWY6_ARAVE</name>
<protein>
    <recommendedName>
        <fullName evidence="2">Ig-like domain-containing protein</fullName>
    </recommendedName>
</protein>
<dbReference type="OrthoDB" id="2413561at2759"/>
<comment type="caution">
    <text evidence="3">The sequence shown here is derived from an EMBL/GenBank/DDBJ whole genome shotgun (WGS) entry which is preliminary data.</text>
</comment>
<dbReference type="SMART" id="SM00408">
    <property type="entry name" value="IGc2"/>
    <property type="match status" value="1"/>
</dbReference>
<accession>A0A4Y2VWY6</accession>
<dbReference type="Pfam" id="PF13927">
    <property type="entry name" value="Ig_3"/>
    <property type="match status" value="1"/>
</dbReference>
<dbReference type="GO" id="GO:0005886">
    <property type="term" value="C:plasma membrane"/>
    <property type="evidence" value="ECO:0007669"/>
    <property type="project" value="TreeGrafter"/>
</dbReference>
<dbReference type="GO" id="GO:0007411">
    <property type="term" value="P:axon guidance"/>
    <property type="evidence" value="ECO:0007669"/>
    <property type="project" value="TreeGrafter"/>
</dbReference>
<dbReference type="GO" id="GO:0007156">
    <property type="term" value="P:homophilic cell adhesion via plasma membrane adhesion molecules"/>
    <property type="evidence" value="ECO:0007669"/>
    <property type="project" value="TreeGrafter"/>
</dbReference>
<dbReference type="InterPro" id="IPR007110">
    <property type="entry name" value="Ig-like_dom"/>
</dbReference>
<dbReference type="InterPro" id="IPR003599">
    <property type="entry name" value="Ig_sub"/>
</dbReference>
<keyword evidence="4" id="KW-1185">Reference proteome</keyword>
<dbReference type="AlphaFoldDB" id="A0A4Y2VWY6"/>
<dbReference type="Gene3D" id="2.60.40.10">
    <property type="entry name" value="Immunoglobulins"/>
    <property type="match status" value="1"/>
</dbReference>
<dbReference type="InterPro" id="IPR013783">
    <property type="entry name" value="Ig-like_fold"/>
</dbReference>
<dbReference type="Proteomes" id="UP000499080">
    <property type="component" value="Unassembled WGS sequence"/>
</dbReference>
<dbReference type="GO" id="GO:0030424">
    <property type="term" value="C:axon"/>
    <property type="evidence" value="ECO:0007669"/>
    <property type="project" value="TreeGrafter"/>
</dbReference>
<evidence type="ECO:0000259" key="2">
    <source>
        <dbReference type="PROSITE" id="PS50835"/>
    </source>
</evidence>
<evidence type="ECO:0000313" key="3">
    <source>
        <dbReference type="EMBL" id="GBO29629.1"/>
    </source>
</evidence>
<dbReference type="PANTHER" id="PTHR10075">
    <property type="entry name" value="BASIGIN RELATED"/>
    <property type="match status" value="1"/>
</dbReference>
<evidence type="ECO:0000313" key="4">
    <source>
        <dbReference type="Proteomes" id="UP000499080"/>
    </source>
</evidence>
<dbReference type="PANTHER" id="PTHR10075:SF101">
    <property type="entry name" value="ZWEI IG DOMAIN PROTEIN ZIG-3"/>
    <property type="match status" value="1"/>
</dbReference>
<keyword evidence="1" id="KW-0393">Immunoglobulin domain</keyword>
<dbReference type="SUPFAM" id="SSF48726">
    <property type="entry name" value="Immunoglobulin"/>
    <property type="match status" value="1"/>
</dbReference>
<dbReference type="GO" id="GO:0070593">
    <property type="term" value="P:dendrite self-avoidance"/>
    <property type="evidence" value="ECO:0007669"/>
    <property type="project" value="TreeGrafter"/>
</dbReference>
<dbReference type="InterPro" id="IPR036179">
    <property type="entry name" value="Ig-like_dom_sf"/>
</dbReference>
<feature type="non-terminal residue" evidence="3">
    <location>
        <position position="1"/>
    </location>
</feature>
<dbReference type="PROSITE" id="PS50835">
    <property type="entry name" value="IG_LIKE"/>
    <property type="match status" value="1"/>
</dbReference>
<dbReference type="GO" id="GO:0098632">
    <property type="term" value="F:cell-cell adhesion mediator activity"/>
    <property type="evidence" value="ECO:0007669"/>
    <property type="project" value="TreeGrafter"/>
</dbReference>
<dbReference type="InterPro" id="IPR003598">
    <property type="entry name" value="Ig_sub2"/>
</dbReference>
<evidence type="ECO:0000256" key="1">
    <source>
        <dbReference type="ARBA" id="ARBA00023319"/>
    </source>
</evidence>
<dbReference type="SMART" id="SM00409">
    <property type="entry name" value="IG"/>
    <property type="match status" value="1"/>
</dbReference>
<gene>
    <name evidence="3" type="ORF">AVEN_131817_1</name>
</gene>
<dbReference type="EMBL" id="BGPR01052794">
    <property type="protein sequence ID" value="GBO29629.1"/>
    <property type="molecule type" value="Genomic_DNA"/>
</dbReference>
<organism evidence="3 4">
    <name type="scientific">Araneus ventricosus</name>
    <name type="common">Orbweaver spider</name>
    <name type="synonym">Epeira ventricosa</name>
    <dbReference type="NCBI Taxonomy" id="182803"/>
    <lineage>
        <taxon>Eukaryota</taxon>
        <taxon>Metazoa</taxon>
        <taxon>Ecdysozoa</taxon>
        <taxon>Arthropoda</taxon>
        <taxon>Chelicerata</taxon>
        <taxon>Arachnida</taxon>
        <taxon>Araneae</taxon>
        <taxon>Araneomorphae</taxon>
        <taxon>Entelegynae</taxon>
        <taxon>Araneoidea</taxon>
        <taxon>Araneidae</taxon>
        <taxon>Araneus</taxon>
    </lineage>
</organism>
<sequence>LLCVVSLTLGQDSYYFQPHPQDKDVRKGQSVTLECGVSNSRHVIFYWTLNGDPVSNTSRRYQDGSNLHITRVDPSKDIGEFKCIATNVTTGISLASQGAQLNIL</sequence>
<feature type="non-terminal residue" evidence="3">
    <location>
        <position position="104"/>
    </location>
</feature>
<reference evidence="3 4" key="1">
    <citation type="journal article" date="2019" name="Sci. Rep.">
        <title>Orb-weaving spider Araneus ventricosus genome elucidates the spidroin gene catalogue.</title>
        <authorList>
            <person name="Kono N."/>
            <person name="Nakamura H."/>
            <person name="Ohtoshi R."/>
            <person name="Moran D.A.P."/>
            <person name="Shinohara A."/>
            <person name="Yoshida Y."/>
            <person name="Fujiwara M."/>
            <person name="Mori M."/>
            <person name="Tomita M."/>
            <person name="Arakawa K."/>
        </authorList>
    </citation>
    <scope>NUCLEOTIDE SEQUENCE [LARGE SCALE GENOMIC DNA]</scope>
</reference>